<feature type="region of interest" description="Disordered" evidence="8">
    <location>
        <begin position="338"/>
        <end position="395"/>
    </location>
</feature>
<accession>A0A316Z369</accession>
<evidence type="ECO:0000256" key="8">
    <source>
        <dbReference type="SAM" id="MobiDB-lite"/>
    </source>
</evidence>
<evidence type="ECO:0000256" key="3">
    <source>
        <dbReference type="ARBA" id="ARBA00022679"/>
    </source>
</evidence>
<feature type="compositionally biased region" description="Basic and acidic residues" evidence="8">
    <location>
        <begin position="385"/>
        <end position="395"/>
    </location>
</feature>
<gene>
    <name evidence="6" type="primary">NCS6</name>
    <name evidence="6" type="synonym">CTU1</name>
    <name evidence="11" type="ORF">FA09DRAFT_331593</name>
</gene>
<feature type="binding site" evidence="7">
    <location>
        <begin position="57"/>
        <end position="59"/>
    </location>
    <ligand>
        <name>ATP</name>
        <dbReference type="ChEBI" id="CHEBI:30616"/>
    </ligand>
</feature>
<keyword evidence="3 6" id="KW-0808">Transferase</keyword>
<evidence type="ECO:0000256" key="4">
    <source>
        <dbReference type="ARBA" id="ARBA00022694"/>
    </source>
</evidence>
<dbReference type="InterPro" id="IPR014729">
    <property type="entry name" value="Rossmann-like_a/b/a_fold"/>
</dbReference>
<dbReference type="STRING" id="58919.A0A316Z369"/>
<evidence type="ECO:0000313" key="12">
    <source>
        <dbReference type="Proteomes" id="UP000245946"/>
    </source>
</evidence>
<dbReference type="Proteomes" id="UP000245946">
    <property type="component" value="Unassembled WGS sequence"/>
</dbReference>
<dbReference type="Gene3D" id="3.40.50.620">
    <property type="entry name" value="HUPs"/>
    <property type="match status" value="1"/>
</dbReference>
<dbReference type="PIRSF" id="PIRSF004976">
    <property type="entry name" value="ATPase_YdaO"/>
    <property type="match status" value="1"/>
</dbReference>
<dbReference type="CDD" id="cd01713">
    <property type="entry name" value="CTU1-like"/>
    <property type="match status" value="1"/>
</dbReference>
<comment type="similarity">
    <text evidence="6">Belongs to the TtcA family. CTU1/NCS6/ATPBD3 subfamily.</text>
</comment>
<evidence type="ECO:0000256" key="7">
    <source>
        <dbReference type="PIRSR" id="PIRSR004976-51"/>
    </source>
</evidence>
<evidence type="ECO:0000256" key="2">
    <source>
        <dbReference type="ARBA" id="ARBA00022555"/>
    </source>
</evidence>
<dbReference type="GO" id="GO:0005524">
    <property type="term" value="F:ATP binding"/>
    <property type="evidence" value="ECO:0007669"/>
    <property type="project" value="UniProtKB-KW"/>
</dbReference>
<feature type="binding site" evidence="7">
    <location>
        <position position="167"/>
    </location>
    <ligand>
        <name>ATP</name>
        <dbReference type="ChEBI" id="CHEBI:30616"/>
    </ligand>
</feature>
<evidence type="ECO:0000259" key="9">
    <source>
        <dbReference type="Pfam" id="PF01171"/>
    </source>
</evidence>
<dbReference type="OrthoDB" id="198857at2759"/>
<keyword evidence="2 6" id="KW-0820">tRNA-binding</keyword>
<dbReference type="FunFam" id="3.40.50.620:FF:000054">
    <property type="entry name" value="Cytoplasmic tRNA 2-thiolation protein 1"/>
    <property type="match status" value="1"/>
</dbReference>
<evidence type="ECO:0000256" key="1">
    <source>
        <dbReference type="ARBA" id="ARBA00022490"/>
    </source>
</evidence>
<evidence type="ECO:0000259" key="10">
    <source>
        <dbReference type="Pfam" id="PF16503"/>
    </source>
</evidence>
<protein>
    <recommendedName>
        <fullName evidence="6">Cytoplasmic tRNA 2-thiolation protein 1</fullName>
        <ecNumber evidence="6">2.7.7.-</ecNumber>
    </recommendedName>
    <alternativeName>
        <fullName evidence="6">Cytoplasmic tRNA adenylyltransferase 1</fullName>
    </alternativeName>
</protein>
<dbReference type="HAMAP" id="MF_03053">
    <property type="entry name" value="CTU1"/>
    <property type="match status" value="1"/>
</dbReference>
<dbReference type="EMBL" id="KZ819301">
    <property type="protein sequence ID" value="PWN95991.1"/>
    <property type="molecule type" value="Genomic_DNA"/>
</dbReference>
<dbReference type="GO" id="GO:0032447">
    <property type="term" value="P:protein urmylation"/>
    <property type="evidence" value="ECO:0007669"/>
    <property type="project" value="UniProtKB-UniRule"/>
</dbReference>
<evidence type="ECO:0000256" key="5">
    <source>
        <dbReference type="ARBA" id="ARBA00022884"/>
    </source>
</evidence>
<dbReference type="GO" id="GO:0002144">
    <property type="term" value="C:cytosolic tRNA wobble base thiouridylase complex"/>
    <property type="evidence" value="ECO:0007669"/>
    <property type="project" value="TreeGrafter"/>
</dbReference>
<dbReference type="EC" id="2.7.7.-" evidence="6"/>
<dbReference type="GO" id="GO:0005739">
    <property type="term" value="C:mitochondrion"/>
    <property type="evidence" value="ECO:0007669"/>
    <property type="project" value="TreeGrafter"/>
</dbReference>
<dbReference type="PANTHER" id="PTHR11807:SF12">
    <property type="entry name" value="CYTOPLASMIC TRNA 2-THIOLATION PROTEIN 1"/>
    <property type="match status" value="1"/>
</dbReference>
<keyword evidence="1 6" id="KW-0963">Cytoplasm</keyword>
<reference evidence="11 12" key="1">
    <citation type="journal article" date="2018" name="Mol. Biol. Evol.">
        <title>Broad Genomic Sampling Reveals a Smut Pathogenic Ancestry of the Fungal Clade Ustilaginomycotina.</title>
        <authorList>
            <person name="Kijpornyongpan T."/>
            <person name="Mondo S.J."/>
            <person name="Barry K."/>
            <person name="Sandor L."/>
            <person name="Lee J."/>
            <person name="Lipzen A."/>
            <person name="Pangilinan J."/>
            <person name="LaButti K."/>
            <person name="Hainaut M."/>
            <person name="Henrissat B."/>
            <person name="Grigoriev I.V."/>
            <person name="Spatafora J.W."/>
            <person name="Aime M.C."/>
        </authorList>
    </citation>
    <scope>NUCLEOTIDE SEQUENCE [LARGE SCALE GENOMIC DNA]</scope>
    <source>
        <strain evidence="11 12">MCA 4186</strain>
    </source>
</reference>
<dbReference type="InterPro" id="IPR035107">
    <property type="entry name" value="tRNA_thiolation_TtcA_Ctu1"/>
</dbReference>
<feature type="binding site" evidence="7">
    <location>
        <position position="89"/>
    </location>
    <ligand>
        <name>ATP</name>
        <dbReference type="ChEBI" id="CHEBI:30616"/>
    </ligand>
</feature>
<proteinExistence type="inferred from homology"/>
<dbReference type="GO" id="GO:0000049">
    <property type="term" value="F:tRNA binding"/>
    <property type="evidence" value="ECO:0007669"/>
    <property type="project" value="UniProtKB-UniRule"/>
</dbReference>
<dbReference type="InterPro" id="IPR011063">
    <property type="entry name" value="TilS/TtcA_N"/>
</dbReference>
<dbReference type="Pfam" id="PF01171">
    <property type="entry name" value="ATP_bind_3"/>
    <property type="match status" value="1"/>
</dbReference>
<keyword evidence="7" id="KW-0547">Nucleotide-binding</keyword>
<dbReference type="InterPro" id="IPR000541">
    <property type="entry name" value="Ncs6/Tuc1/Ctu1"/>
</dbReference>
<comment type="function">
    <text evidence="6">Plays a central role in 2-thiolation of mcm(5)S(2)U at tRNA wobble positions of tRNA(Lys), tRNA(Glu) and tRNA(Gln). Directly binds tRNAs and probably acts by catalyzing adenylation of tRNAs, an intermediate required for 2-thiolation. It is unclear whether it acts as a sulfurtransferase that transfers sulfur from thiocarboxylated URM1 onto the uridine of tRNAs at wobble position. Prior mcm(5) tRNA modification by the elongator complex is required for 2-thiolation. May also be involved in protein urmylation.</text>
</comment>
<dbReference type="UniPathway" id="UPA00988"/>
<dbReference type="Pfam" id="PF16503">
    <property type="entry name" value="zn-ribbon_14"/>
    <property type="match status" value="1"/>
</dbReference>
<feature type="domain" description="Cytoplasmic tRNA 2-thiolation protein 1 C-terminal" evidence="10">
    <location>
        <begin position="307"/>
        <end position="337"/>
    </location>
</feature>
<comment type="pathway">
    <text evidence="6">tRNA modification; 5-methoxycarbonylmethyl-2-thiouridine-tRNA biosynthesis.</text>
</comment>
<dbReference type="InterPro" id="IPR056369">
    <property type="entry name" value="CTU1-like_ATP-bd"/>
</dbReference>
<keyword evidence="7" id="KW-0067">ATP-binding</keyword>
<evidence type="ECO:0000256" key="6">
    <source>
        <dbReference type="HAMAP-Rule" id="MF_03053"/>
    </source>
</evidence>
<evidence type="ECO:0000313" key="11">
    <source>
        <dbReference type="EMBL" id="PWN95991.1"/>
    </source>
</evidence>
<name>A0A316Z369_9BASI</name>
<keyword evidence="5 6" id="KW-0694">RNA-binding</keyword>
<organism evidence="11 12">
    <name type="scientific">Tilletiopsis washingtonensis</name>
    <dbReference type="NCBI Taxonomy" id="58919"/>
    <lineage>
        <taxon>Eukaryota</taxon>
        <taxon>Fungi</taxon>
        <taxon>Dikarya</taxon>
        <taxon>Basidiomycota</taxon>
        <taxon>Ustilaginomycotina</taxon>
        <taxon>Exobasidiomycetes</taxon>
        <taxon>Entylomatales</taxon>
        <taxon>Entylomatales incertae sedis</taxon>
        <taxon>Tilletiopsis</taxon>
    </lineage>
</organism>
<dbReference type="AlphaFoldDB" id="A0A316Z369"/>
<dbReference type="GO" id="GO:0016779">
    <property type="term" value="F:nucleotidyltransferase activity"/>
    <property type="evidence" value="ECO:0007669"/>
    <property type="project" value="UniProtKB-UniRule"/>
</dbReference>
<feature type="binding site" evidence="7">
    <location>
        <position position="63"/>
    </location>
    <ligand>
        <name>ATP</name>
        <dbReference type="ChEBI" id="CHEBI:30616"/>
    </ligand>
</feature>
<comment type="subcellular location">
    <subcellularLocation>
        <location evidence="6">Cytoplasm</location>
    </subcellularLocation>
</comment>
<feature type="domain" description="tRNA(Ile)-lysidine/2-thiocytidine synthase N-terminal" evidence="9">
    <location>
        <begin position="54"/>
        <end position="261"/>
    </location>
</feature>
<dbReference type="PANTHER" id="PTHR11807">
    <property type="entry name" value="ATPASES OF THE PP SUPERFAMILY-RELATED"/>
    <property type="match status" value="1"/>
</dbReference>
<dbReference type="InterPro" id="IPR032442">
    <property type="entry name" value="CTU1_C"/>
</dbReference>
<keyword evidence="4 6" id="KW-0819">tRNA processing</keyword>
<dbReference type="SUPFAM" id="SSF52402">
    <property type="entry name" value="Adenine nucleotide alpha hydrolases-like"/>
    <property type="match status" value="1"/>
</dbReference>
<keyword evidence="12" id="KW-1185">Reference proteome</keyword>
<feature type="binding site" evidence="7">
    <location>
        <position position="172"/>
    </location>
    <ligand>
        <name>ATP</name>
        <dbReference type="ChEBI" id="CHEBI:30616"/>
    </ligand>
</feature>
<dbReference type="GO" id="GO:0002143">
    <property type="term" value="P:tRNA wobble position uridine thiolation"/>
    <property type="evidence" value="ECO:0007669"/>
    <property type="project" value="TreeGrafter"/>
</dbReference>
<sequence>MSQKLCTTCVTARAVLRRPKTGALVCRECFYNVFEEEIHRTIVDAQLFAPGDRVAIGASGGKDSTVLAHIMKTLNERHKYGLDLYLLSIDEGIAGYRDDSLDTVKRNQQQYDLPLKILSYNELYGWTMDDIVRSIGGKNNCTFCGVFRRQALDRGAAALGIDHIVTGHNADDMAETVLMNVLRGDIARLERCTEIMTKGADSNAPADEDAGGCGSAGGLGSDFAGLSGIRRSKPFKYAYEKEIVMYAYFKKLDYFSTECSYSPAAYRGFARMYLRELELVRPSAAIDIIRSGEALRVGSTVTRAVQQTCTRCGYMASNELCKACLLLEGLNRGVPSLGVSSKSHPSASDAASGDGTNGTEAPRGIGRTIERWTGIAAPPVATPPPEKRAPARMDW</sequence>